<reference evidence="1" key="1">
    <citation type="submission" date="2021-06" db="EMBL/GenBank/DDBJ databases">
        <authorList>
            <person name="Kallberg Y."/>
            <person name="Tangrot J."/>
            <person name="Rosling A."/>
        </authorList>
    </citation>
    <scope>NUCLEOTIDE SEQUENCE</scope>
    <source>
        <strain evidence="1">UK204</strain>
    </source>
</reference>
<proteinExistence type="predicted"/>
<dbReference type="Proteomes" id="UP000789570">
    <property type="component" value="Unassembled WGS sequence"/>
</dbReference>
<accession>A0A9N9FGT8</accession>
<evidence type="ECO:0000313" key="2">
    <source>
        <dbReference type="Proteomes" id="UP000789570"/>
    </source>
</evidence>
<dbReference type="AlphaFoldDB" id="A0A9N9FGT8"/>
<name>A0A9N9FGT8_9GLOM</name>
<comment type="caution">
    <text evidence="1">The sequence shown here is derived from an EMBL/GenBank/DDBJ whole genome shotgun (WGS) entry which is preliminary data.</text>
</comment>
<dbReference type="EMBL" id="CAJVPQ010001151">
    <property type="protein sequence ID" value="CAG8535065.1"/>
    <property type="molecule type" value="Genomic_DNA"/>
</dbReference>
<protein>
    <submittedName>
        <fullName evidence="1">272_t:CDS:1</fullName>
    </submittedName>
</protein>
<organism evidence="1 2">
    <name type="scientific">Funneliformis caledonium</name>
    <dbReference type="NCBI Taxonomy" id="1117310"/>
    <lineage>
        <taxon>Eukaryota</taxon>
        <taxon>Fungi</taxon>
        <taxon>Fungi incertae sedis</taxon>
        <taxon>Mucoromycota</taxon>
        <taxon>Glomeromycotina</taxon>
        <taxon>Glomeromycetes</taxon>
        <taxon>Glomerales</taxon>
        <taxon>Glomeraceae</taxon>
        <taxon>Funneliformis</taxon>
    </lineage>
</organism>
<keyword evidence="2" id="KW-1185">Reference proteome</keyword>
<gene>
    <name evidence="1" type="ORF">FCALED_LOCUS5363</name>
</gene>
<evidence type="ECO:0000313" key="1">
    <source>
        <dbReference type="EMBL" id="CAG8535065.1"/>
    </source>
</evidence>
<sequence length="57" mass="6097">MTLISIIWTKVCEVGLSPTNLFSEKDLPNKTTLTNQIKKADDVTGGVGDLGDNSTSE</sequence>